<keyword evidence="2" id="KW-0012">Acyltransferase</keyword>
<proteinExistence type="predicted"/>
<evidence type="ECO:0000313" key="2">
    <source>
        <dbReference type="EMBL" id="MCX2563060.1"/>
    </source>
</evidence>
<dbReference type="PANTHER" id="PTHR42681:SF6">
    <property type="entry name" value="BLL0263 PROTEIN"/>
    <property type="match status" value="1"/>
</dbReference>
<dbReference type="InterPro" id="IPR001227">
    <property type="entry name" value="Ac_transferase_dom_sf"/>
</dbReference>
<dbReference type="SMART" id="SM00827">
    <property type="entry name" value="PKS_AT"/>
    <property type="match status" value="1"/>
</dbReference>
<evidence type="ECO:0000313" key="3">
    <source>
        <dbReference type="Proteomes" id="UP001301152"/>
    </source>
</evidence>
<dbReference type="InterPro" id="IPR014043">
    <property type="entry name" value="Acyl_transferase_dom"/>
</dbReference>
<dbReference type="RefSeq" id="WP_173560057.1">
    <property type="nucleotide sequence ID" value="NZ_JAPIUZ010000001.1"/>
</dbReference>
<dbReference type="InterPro" id="IPR016035">
    <property type="entry name" value="Acyl_Trfase/lysoPLipase"/>
</dbReference>
<accession>A0ABT3QCR5</accession>
<dbReference type="Pfam" id="PF00698">
    <property type="entry name" value="Acyl_transf_1"/>
    <property type="match status" value="1"/>
</dbReference>
<gene>
    <name evidence="2" type="ORF">OQ497_03670</name>
</gene>
<organism evidence="2 3">
    <name type="scientific">Acetobacter thailandicus</name>
    <dbReference type="NCBI Taxonomy" id="1502842"/>
    <lineage>
        <taxon>Bacteria</taxon>
        <taxon>Pseudomonadati</taxon>
        <taxon>Pseudomonadota</taxon>
        <taxon>Alphaproteobacteria</taxon>
        <taxon>Acetobacterales</taxon>
        <taxon>Acetobacteraceae</taxon>
        <taxon>Acetobacter</taxon>
    </lineage>
</organism>
<name>A0ABT3QCR5_9PROT</name>
<protein>
    <submittedName>
        <fullName evidence="2">Acyltransferase domain-containing protein</fullName>
    </submittedName>
</protein>
<comment type="caution">
    <text evidence="2">The sequence shown here is derived from an EMBL/GenBank/DDBJ whole genome shotgun (WGS) entry which is preliminary data.</text>
</comment>
<feature type="domain" description="Malonyl-CoA:ACP transacylase (MAT)" evidence="1">
    <location>
        <begin position="8"/>
        <end position="307"/>
    </location>
</feature>
<reference evidence="2 3" key="1">
    <citation type="submission" date="2022-11" db="EMBL/GenBank/DDBJ databases">
        <title>Genome sequencing of Acetobacter type strain.</title>
        <authorList>
            <person name="Heo J."/>
            <person name="Lee D."/>
            <person name="Han B.-H."/>
            <person name="Hong S.-B."/>
            <person name="Kwon S.-W."/>
        </authorList>
    </citation>
    <scope>NUCLEOTIDE SEQUENCE [LARGE SCALE GENOMIC DNA]</scope>
    <source>
        <strain evidence="2 3">KACC 21253</strain>
    </source>
</reference>
<dbReference type="InterPro" id="IPR016036">
    <property type="entry name" value="Malonyl_transacylase_ACP-bd"/>
</dbReference>
<dbReference type="SUPFAM" id="SSF55048">
    <property type="entry name" value="Probable ACP-binding domain of malonyl-CoA ACP transacylase"/>
    <property type="match status" value="1"/>
</dbReference>
<dbReference type="EMBL" id="JAPIUZ010000001">
    <property type="protein sequence ID" value="MCX2563060.1"/>
    <property type="molecule type" value="Genomic_DNA"/>
</dbReference>
<dbReference type="SUPFAM" id="SSF52151">
    <property type="entry name" value="FabD/lysophospholipase-like"/>
    <property type="match status" value="1"/>
</dbReference>
<dbReference type="Gene3D" id="3.40.366.10">
    <property type="entry name" value="Malonyl-Coenzyme A Acyl Carrier Protein, domain 2"/>
    <property type="match status" value="1"/>
</dbReference>
<evidence type="ECO:0000259" key="1">
    <source>
        <dbReference type="SMART" id="SM00827"/>
    </source>
</evidence>
<sequence>MSNKLAILCSGQGGQHPGMFDMIAHCPEAEAIFNDTKEILGEDPRVFVKQENTENLFTNRSGQILCCALSLALYAVLQKYLSKYRVLFAGYSVGELSAWGLAGCLTPHQVLELAAHRAELMNAVSPAGAGLAGIAGLPRYLIEDIANKTNVWIAISNTEEAVVVGGMRENLDLAVDLALKAGAATARCLKVAVPSHTPLLEAAVAPLQQTLLAMHPASPGAGVRLISGLDGEPVFCIQEGAERLAKQVGSMVRWDACMQACVETGSQHVLELGPGTALARMAHNSILAGTNVRAMEDFHSLSGLLSWLK</sequence>
<dbReference type="Proteomes" id="UP001301152">
    <property type="component" value="Unassembled WGS sequence"/>
</dbReference>
<keyword evidence="3" id="KW-1185">Reference proteome</keyword>
<keyword evidence="2" id="KW-0808">Transferase</keyword>
<dbReference type="Gene3D" id="3.30.70.250">
    <property type="entry name" value="Malonyl-CoA ACP transacylase, ACP-binding"/>
    <property type="match status" value="1"/>
</dbReference>
<dbReference type="GO" id="GO:0016746">
    <property type="term" value="F:acyltransferase activity"/>
    <property type="evidence" value="ECO:0007669"/>
    <property type="project" value="UniProtKB-KW"/>
</dbReference>
<dbReference type="InterPro" id="IPR050858">
    <property type="entry name" value="Mal-CoA-ACP_Trans/PKS_FabD"/>
</dbReference>
<dbReference type="PANTHER" id="PTHR42681">
    <property type="entry name" value="MALONYL-COA-ACYL CARRIER PROTEIN TRANSACYLASE, MITOCHONDRIAL"/>
    <property type="match status" value="1"/>
</dbReference>